<dbReference type="AlphaFoldDB" id="A0A918PBU7"/>
<keyword evidence="2" id="KW-1133">Transmembrane helix</keyword>
<dbReference type="Proteomes" id="UP000648075">
    <property type="component" value="Unassembled WGS sequence"/>
</dbReference>
<keyword evidence="2" id="KW-0472">Membrane</keyword>
<organism evidence="3 4">
    <name type="scientific">Novosphingobium colocasiae</name>
    <dbReference type="NCBI Taxonomy" id="1256513"/>
    <lineage>
        <taxon>Bacteria</taxon>
        <taxon>Pseudomonadati</taxon>
        <taxon>Pseudomonadota</taxon>
        <taxon>Alphaproteobacteria</taxon>
        <taxon>Sphingomonadales</taxon>
        <taxon>Sphingomonadaceae</taxon>
        <taxon>Novosphingobium</taxon>
    </lineage>
</organism>
<dbReference type="EMBL" id="BMZA01000002">
    <property type="protein sequence ID" value="GGY97047.1"/>
    <property type="molecule type" value="Genomic_DNA"/>
</dbReference>
<keyword evidence="4" id="KW-1185">Reference proteome</keyword>
<dbReference type="InterPro" id="IPR007251">
    <property type="entry name" value="Iron_permease_Fet4"/>
</dbReference>
<dbReference type="Pfam" id="PF04120">
    <property type="entry name" value="Iron_permease"/>
    <property type="match status" value="1"/>
</dbReference>
<keyword evidence="2" id="KW-0812">Transmembrane</keyword>
<feature type="transmembrane region" description="Helical" evidence="2">
    <location>
        <begin position="45"/>
        <end position="64"/>
    </location>
</feature>
<evidence type="ECO:0000313" key="3">
    <source>
        <dbReference type="EMBL" id="GGY97047.1"/>
    </source>
</evidence>
<evidence type="ECO:0000256" key="2">
    <source>
        <dbReference type="SAM" id="Phobius"/>
    </source>
</evidence>
<feature type="region of interest" description="Disordered" evidence="1">
    <location>
        <begin position="115"/>
        <end position="136"/>
    </location>
</feature>
<comment type="caution">
    <text evidence="3">The sequence shown here is derived from an EMBL/GenBank/DDBJ whole genome shotgun (WGS) entry which is preliminary data.</text>
</comment>
<evidence type="ECO:0000256" key="1">
    <source>
        <dbReference type="SAM" id="MobiDB-lite"/>
    </source>
</evidence>
<sequence length="136" mass="15017">MDRLFTKIATRIADAAGQPMTFVLALAVIIVWGISGPVFQYSDTWQLIINTGTTIVTFLMVFLIQNSQNRDAAAMQAKLDELIRAVDKAREEFVGIEHLTAAEVEKVRDALEKEVGEDGGKARTAHESVGRLLDRT</sequence>
<dbReference type="RefSeq" id="WP_189620025.1">
    <property type="nucleotide sequence ID" value="NZ_BMZA01000002.1"/>
</dbReference>
<dbReference type="GO" id="GO:0055085">
    <property type="term" value="P:transmembrane transport"/>
    <property type="evidence" value="ECO:0007669"/>
    <property type="project" value="InterPro"/>
</dbReference>
<reference evidence="3" key="1">
    <citation type="journal article" date="2014" name="Int. J. Syst. Evol. Microbiol.">
        <title>Complete genome sequence of Corynebacterium casei LMG S-19264T (=DSM 44701T), isolated from a smear-ripened cheese.</title>
        <authorList>
            <consortium name="US DOE Joint Genome Institute (JGI-PGF)"/>
            <person name="Walter F."/>
            <person name="Albersmeier A."/>
            <person name="Kalinowski J."/>
            <person name="Ruckert C."/>
        </authorList>
    </citation>
    <scope>NUCLEOTIDE SEQUENCE</scope>
    <source>
        <strain evidence="3">KCTC 32255</strain>
    </source>
</reference>
<evidence type="ECO:0000313" key="4">
    <source>
        <dbReference type="Proteomes" id="UP000648075"/>
    </source>
</evidence>
<name>A0A918PBU7_9SPHN</name>
<reference evidence="3" key="2">
    <citation type="submission" date="2020-09" db="EMBL/GenBank/DDBJ databases">
        <authorList>
            <person name="Sun Q."/>
            <person name="Kim S."/>
        </authorList>
    </citation>
    <scope>NUCLEOTIDE SEQUENCE</scope>
    <source>
        <strain evidence="3">KCTC 32255</strain>
    </source>
</reference>
<gene>
    <name evidence="3" type="ORF">GCM10011614_10050</name>
</gene>
<feature type="transmembrane region" description="Helical" evidence="2">
    <location>
        <begin position="21"/>
        <end position="39"/>
    </location>
</feature>
<accession>A0A918PBU7</accession>
<proteinExistence type="predicted"/>
<protein>
    <submittedName>
        <fullName evidence="3">Membrane protein</fullName>
    </submittedName>
</protein>